<evidence type="ECO:0000256" key="6">
    <source>
        <dbReference type="ARBA" id="ARBA00049417"/>
    </source>
</evidence>
<dbReference type="Proteomes" id="UP000886757">
    <property type="component" value="Unassembled WGS sequence"/>
</dbReference>
<dbReference type="Gene3D" id="1.10.3210.10">
    <property type="entry name" value="Hypothetical protein af1432"/>
    <property type="match status" value="1"/>
</dbReference>
<dbReference type="InterPro" id="IPR051094">
    <property type="entry name" value="Diverse_Catalytic_Enzymes"/>
</dbReference>
<dbReference type="GO" id="GO:0046872">
    <property type="term" value="F:metal ion binding"/>
    <property type="evidence" value="ECO:0007669"/>
    <property type="project" value="UniProtKB-KW"/>
</dbReference>
<evidence type="ECO:0000256" key="2">
    <source>
        <dbReference type="ARBA" id="ARBA00022723"/>
    </source>
</evidence>
<dbReference type="NCBIfam" id="TIGR00488">
    <property type="entry name" value="bis(5'-nucleosyl)-tetraphosphatase (symmetrical) YqeK"/>
    <property type="match status" value="1"/>
</dbReference>
<accession>A0A9D1ADZ2</accession>
<dbReference type="AlphaFoldDB" id="A0A9D1ADZ2"/>
<dbReference type="EC" id="3.6.1.41" evidence="1"/>
<gene>
    <name evidence="8" type="primary">yqeK</name>
    <name evidence="8" type="ORF">IAB31_12630</name>
</gene>
<reference evidence="8" key="2">
    <citation type="journal article" date="2021" name="PeerJ">
        <title>Extensive microbial diversity within the chicken gut microbiome revealed by metagenomics and culture.</title>
        <authorList>
            <person name="Gilroy R."/>
            <person name="Ravi A."/>
            <person name="Getino M."/>
            <person name="Pursley I."/>
            <person name="Horton D.L."/>
            <person name="Alikhan N.F."/>
            <person name="Baker D."/>
            <person name="Gharbi K."/>
            <person name="Hall N."/>
            <person name="Watson M."/>
            <person name="Adriaenssens E.M."/>
            <person name="Foster-Nyarko E."/>
            <person name="Jarju S."/>
            <person name="Secka A."/>
            <person name="Antonio M."/>
            <person name="Oren A."/>
            <person name="Chaudhuri R.R."/>
            <person name="La Ragione R."/>
            <person name="Hildebrand F."/>
            <person name="Pallen M.J."/>
        </authorList>
    </citation>
    <scope>NUCLEOTIDE SEQUENCE</scope>
    <source>
        <strain evidence="8">ChiSjej4B22-8148</strain>
    </source>
</reference>
<dbReference type="SUPFAM" id="SSF109604">
    <property type="entry name" value="HD-domain/PDEase-like"/>
    <property type="match status" value="1"/>
</dbReference>
<dbReference type="GO" id="GO:0000166">
    <property type="term" value="F:nucleotide binding"/>
    <property type="evidence" value="ECO:0007669"/>
    <property type="project" value="UniProtKB-KW"/>
</dbReference>
<dbReference type="CDD" id="cd00077">
    <property type="entry name" value="HDc"/>
    <property type="match status" value="1"/>
</dbReference>
<dbReference type="PROSITE" id="PS51831">
    <property type="entry name" value="HD"/>
    <property type="match status" value="1"/>
</dbReference>
<dbReference type="InterPro" id="IPR003607">
    <property type="entry name" value="HD/PDEase_dom"/>
</dbReference>
<proteinExistence type="predicted"/>
<comment type="catalytic activity">
    <reaction evidence="6">
        <text>P(1),P(4)-bis(5'-adenosyl) tetraphosphate + H2O = 2 ADP + 2 H(+)</text>
        <dbReference type="Rhea" id="RHEA:24252"/>
        <dbReference type="ChEBI" id="CHEBI:15377"/>
        <dbReference type="ChEBI" id="CHEBI:15378"/>
        <dbReference type="ChEBI" id="CHEBI:58141"/>
        <dbReference type="ChEBI" id="CHEBI:456216"/>
        <dbReference type="EC" id="3.6.1.41"/>
    </reaction>
</comment>
<evidence type="ECO:0000256" key="3">
    <source>
        <dbReference type="ARBA" id="ARBA00022741"/>
    </source>
</evidence>
<dbReference type="PANTHER" id="PTHR35795">
    <property type="entry name" value="SLR1885 PROTEIN"/>
    <property type="match status" value="1"/>
</dbReference>
<keyword evidence="5" id="KW-0408">Iron</keyword>
<evidence type="ECO:0000313" key="8">
    <source>
        <dbReference type="EMBL" id="HIR14756.1"/>
    </source>
</evidence>
<dbReference type="InterPro" id="IPR005249">
    <property type="entry name" value="YqeK"/>
</dbReference>
<dbReference type="Pfam" id="PF01966">
    <property type="entry name" value="HD"/>
    <property type="match status" value="1"/>
</dbReference>
<evidence type="ECO:0000259" key="7">
    <source>
        <dbReference type="PROSITE" id="PS51831"/>
    </source>
</evidence>
<dbReference type="GO" id="GO:0008803">
    <property type="term" value="F:bis(5'-nucleosyl)-tetraphosphatase (symmetrical) activity"/>
    <property type="evidence" value="ECO:0007669"/>
    <property type="project" value="UniProtKB-EC"/>
</dbReference>
<comment type="caution">
    <text evidence="8">The sequence shown here is derived from an EMBL/GenBank/DDBJ whole genome shotgun (WGS) entry which is preliminary data.</text>
</comment>
<protein>
    <recommendedName>
        <fullName evidence="1">bis(5'-nucleosyl)-tetraphosphatase (symmetrical)</fullName>
        <ecNumber evidence="1">3.6.1.41</ecNumber>
    </recommendedName>
</protein>
<dbReference type="InterPro" id="IPR006674">
    <property type="entry name" value="HD_domain"/>
</dbReference>
<dbReference type="PANTHER" id="PTHR35795:SF1">
    <property type="entry name" value="BIS(5'-NUCLEOSYL)-TETRAPHOSPHATASE, SYMMETRICAL"/>
    <property type="match status" value="1"/>
</dbReference>
<name>A0A9D1ADZ2_9FIRM</name>
<organism evidence="8 9">
    <name type="scientific">Candidatus Choladousia intestinavium</name>
    <dbReference type="NCBI Taxonomy" id="2840727"/>
    <lineage>
        <taxon>Bacteria</taxon>
        <taxon>Bacillati</taxon>
        <taxon>Bacillota</taxon>
        <taxon>Clostridia</taxon>
        <taxon>Lachnospirales</taxon>
        <taxon>Lachnospiraceae</taxon>
        <taxon>Lachnospiraceae incertae sedis</taxon>
        <taxon>Candidatus Choladousia</taxon>
    </lineage>
</organism>
<evidence type="ECO:0000256" key="1">
    <source>
        <dbReference type="ARBA" id="ARBA00012506"/>
    </source>
</evidence>
<sequence>MSEYNIYKMQKKLKKYIDEERYWHTMGVMYTAGSLAMCHGASIEKAQVAGLLHDCAKCIPNHKKLKLCKQYGIEVSQVEKQAPYLLHSSLGAYLAREKYHVTDKEILSAIACHTTGKADMTLLEKILFLADYIEPMRNKAVNLPGIRSLAFRDIDYAVYATLRDTLEYLSRGTSCLDNQTVEAYNYYKVLIEEREG</sequence>
<dbReference type="EMBL" id="DVGK01000147">
    <property type="protein sequence ID" value="HIR14756.1"/>
    <property type="molecule type" value="Genomic_DNA"/>
</dbReference>
<dbReference type="SMART" id="SM00471">
    <property type="entry name" value="HDc"/>
    <property type="match status" value="1"/>
</dbReference>
<keyword evidence="2" id="KW-0479">Metal-binding</keyword>
<feature type="domain" description="HD" evidence="7">
    <location>
        <begin position="21"/>
        <end position="136"/>
    </location>
</feature>
<keyword evidence="4 8" id="KW-0378">Hydrolase</keyword>
<keyword evidence="3" id="KW-0547">Nucleotide-binding</keyword>
<reference evidence="8" key="1">
    <citation type="submission" date="2020-10" db="EMBL/GenBank/DDBJ databases">
        <authorList>
            <person name="Gilroy R."/>
        </authorList>
    </citation>
    <scope>NUCLEOTIDE SEQUENCE</scope>
    <source>
        <strain evidence="8">ChiSjej4B22-8148</strain>
    </source>
</reference>
<evidence type="ECO:0000313" key="9">
    <source>
        <dbReference type="Proteomes" id="UP000886757"/>
    </source>
</evidence>
<evidence type="ECO:0000256" key="4">
    <source>
        <dbReference type="ARBA" id="ARBA00022801"/>
    </source>
</evidence>
<evidence type="ECO:0000256" key="5">
    <source>
        <dbReference type="ARBA" id="ARBA00023004"/>
    </source>
</evidence>